<dbReference type="InterPro" id="IPR036873">
    <property type="entry name" value="Rhodanese-like_dom_sf"/>
</dbReference>
<dbReference type="CDD" id="cd00158">
    <property type="entry name" value="RHOD"/>
    <property type="match status" value="1"/>
</dbReference>
<protein>
    <submittedName>
        <fullName evidence="2">Rhodanese-like domain-containing protein</fullName>
    </submittedName>
</protein>
<evidence type="ECO:0000313" key="3">
    <source>
        <dbReference type="Proteomes" id="UP001446205"/>
    </source>
</evidence>
<accession>A0ABU9D9T5</accession>
<dbReference type="EMBL" id="JBBPCO010000010">
    <property type="protein sequence ID" value="MEK8090289.1"/>
    <property type="molecule type" value="Genomic_DNA"/>
</dbReference>
<evidence type="ECO:0000259" key="1">
    <source>
        <dbReference type="PROSITE" id="PS50206"/>
    </source>
</evidence>
<keyword evidence="3" id="KW-1185">Reference proteome</keyword>
<dbReference type="SUPFAM" id="SSF52821">
    <property type="entry name" value="Rhodanese/Cell cycle control phosphatase"/>
    <property type="match status" value="1"/>
</dbReference>
<dbReference type="PROSITE" id="PS50206">
    <property type="entry name" value="RHODANESE_3"/>
    <property type="match status" value="1"/>
</dbReference>
<dbReference type="Proteomes" id="UP001446205">
    <property type="component" value="Unassembled WGS sequence"/>
</dbReference>
<organism evidence="2 3">
    <name type="scientific">Thermithiobacillus plumbiphilus</name>
    <dbReference type="NCBI Taxonomy" id="1729899"/>
    <lineage>
        <taxon>Bacteria</taxon>
        <taxon>Pseudomonadati</taxon>
        <taxon>Pseudomonadota</taxon>
        <taxon>Acidithiobacillia</taxon>
        <taxon>Acidithiobacillales</taxon>
        <taxon>Thermithiobacillaceae</taxon>
        <taxon>Thermithiobacillus</taxon>
    </lineage>
</organism>
<name>A0ABU9D9T5_9PROT</name>
<reference evidence="2 3" key="1">
    <citation type="submission" date="2024-04" db="EMBL/GenBank/DDBJ databases">
        <authorList>
            <person name="Abashina T."/>
            <person name="Shaikin A."/>
        </authorList>
    </citation>
    <scope>NUCLEOTIDE SEQUENCE [LARGE SCALE GENOMIC DNA]</scope>
    <source>
        <strain evidence="2 3">AAFK</strain>
    </source>
</reference>
<dbReference type="Gene3D" id="3.40.250.10">
    <property type="entry name" value="Rhodanese-like domain"/>
    <property type="match status" value="1"/>
</dbReference>
<dbReference type="PANTHER" id="PTHR44086">
    <property type="entry name" value="THIOSULFATE SULFURTRANSFERASE RDL2, MITOCHONDRIAL-RELATED"/>
    <property type="match status" value="1"/>
</dbReference>
<feature type="domain" description="Rhodanese" evidence="1">
    <location>
        <begin position="37"/>
        <end position="153"/>
    </location>
</feature>
<sequence>MRKEALAMHNLGTGTHIEAHFLNDLQLDPLQAWEWVQDGQAVIVDVRCPEERQWFSQVPGAVAIPLHCLKQLFGLDEGTSELSGDSLAPMERRALTARLLRHASAGDALLCFCARGDRSLEAAQLLRELGYERSYAISGGMHGWEQAGLPLLRPMDIC</sequence>
<dbReference type="PANTHER" id="PTHR44086:SF10">
    <property type="entry name" value="THIOSULFATE SULFURTRANSFERASE_RHODANESE-LIKE DOMAIN-CONTAINING PROTEIN 3"/>
    <property type="match status" value="1"/>
</dbReference>
<gene>
    <name evidence="2" type="ORF">WOB96_11005</name>
</gene>
<comment type="caution">
    <text evidence="2">The sequence shown here is derived from an EMBL/GenBank/DDBJ whole genome shotgun (WGS) entry which is preliminary data.</text>
</comment>
<dbReference type="InterPro" id="IPR001763">
    <property type="entry name" value="Rhodanese-like_dom"/>
</dbReference>
<proteinExistence type="predicted"/>
<dbReference type="Pfam" id="PF00581">
    <property type="entry name" value="Rhodanese"/>
    <property type="match status" value="1"/>
</dbReference>
<evidence type="ECO:0000313" key="2">
    <source>
        <dbReference type="EMBL" id="MEK8090289.1"/>
    </source>
</evidence>
<dbReference type="SMART" id="SM00450">
    <property type="entry name" value="RHOD"/>
    <property type="match status" value="1"/>
</dbReference>
<dbReference type="RefSeq" id="WP_341371344.1">
    <property type="nucleotide sequence ID" value="NZ_JBBPCO010000010.1"/>
</dbReference>